<dbReference type="FunFam" id="2.40.50.100:FF:000010">
    <property type="entry name" value="Acetyltransferase component of pyruvate dehydrogenase complex"/>
    <property type="match status" value="1"/>
</dbReference>
<reference evidence="8" key="1">
    <citation type="submission" date="2025-08" db="UniProtKB">
        <authorList>
            <consortium name="Ensembl"/>
        </authorList>
    </citation>
    <scope>IDENTIFICATION</scope>
</reference>
<comment type="similarity">
    <text evidence="2 5">Belongs to the 2-oxoacid dehydrogenase family.</text>
</comment>
<dbReference type="Gene3D" id="2.40.50.100">
    <property type="match status" value="1"/>
</dbReference>
<keyword evidence="3 5" id="KW-0450">Lipoyl</keyword>
<protein>
    <recommendedName>
        <fullName evidence="5">Dihydrolipoamide acetyltransferase component of pyruvate dehydrogenase complex</fullName>
        <ecNumber evidence="5">2.3.1.-</ecNumber>
    </recommendedName>
</protein>
<reference evidence="8" key="2">
    <citation type="submission" date="2025-09" db="UniProtKB">
        <authorList>
            <consortium name="Ensembl"/>
        </authorList>
    </citation>
    <scope>IDENTIFICATION</scope>
</reference>
<dbReference type="Ensembl" id="ENSCCRT00000120846.1">
    <property type="protein sequence ID" value="ENSCCRP00000131754.1"/>
    <property type="gene ID" value="ENSCCRG00000024250.2"/>
</dbReference>
<sequence length="487" mass="52045">MRDPEPEPRAQKQQQLQREKGTAMAASIRLGRSAVFIALRAIKPNQLTAQNRLIIQNKRQWTAGWTGSGFRHLFQSPSVCAGAAPLKVQMPALSPTMEEGNIVKWLKKEGDEVAAGDTLCEIETDKAVVVLESSEDGILAKILVQEGSRGVRLGTLIALMVSEGEDWKQVEIPAPEPITPTAAPPTAAGPAPPLTTTPSAPKQDALKLLNQRDERRPAPPAAAVTSPAPVTVSAPIAPSTGRPTFPPLSVPGKPGMPGTFTEIPASNVRRVIAQRLTQSKSTIPHAYASVDCDLGPVMKLRKQLATEDIKVSVNDFIIKAAAVSLREMPEVNVMWSGDGPQALDYINISIAVATPRGLITPIIKDAASKGLQEIAATAKALAKKARDGKLLPEEYQGGSFSISNLGMFGISEFSAVINPPQACILAVGGTRAELRMAPHNPDGPVLHTQQLMTVTLSSDGRLVDDELASRFLEKFRTNLEQPQRASL</sequence>
<dbReference type="GO" id="GO:0005759">
    <property type="term" value="C:mitochondrial matrix"/>
    <property type="evidence" value="ECO:0007669"/>
    <property type="project" value="UniProtKB-SubCell"/>
</dbReference>
<comment type="subcellular location">
    <subcellularLocation>
        <location evidence="1">Mitochondrion matrix</location>
    </subcellularLocation>
</comment>
<dbReference type="InterPro" id="IPR023213">
    <property type="entry name" value="CAT-like_dom_sf"/>
</dbReference>
<dbReference type="Pfam" id="PF00198">
    <property type="entry name" value="2-oxoacid_dh"/>
    <property type="match status" value="1"/>
</dbReference>
<dbReference type="PANTHER" id="PTHR23151">
    <property type="entry name" value="DIHYDROLIPOAMIDE ACETYL/SUCCINYL-TRANSFERASE-RELATED"/>
    <property type="match status" value="1"/>
</dbReference>
<dbReference type="EC" id="2.3.1.-" evidence="5"/>
<dbReference type="FunFam" id="3.30.559.10:FF:000003">
    <property type="entry name" value="Acetyltransferase component of pyruvate dehydrogenase complex"/>
    <property type="match status" value="1"/>
</dbReference>
<feature type="domain" description="Lipoyl-binding" evidence="7">
    <location>
        <begin position="85"/>
        <end position="161"/>
    </location>
</feature>
<dbReference type="Gene3D" id="3.30.559.10">
    <property type="entry name" value="Chloramphenicol acetyltransferase-like domain"/>
    <property type="match status" value="1"/>
</dbReference>
<dbReference type="PANTHER" id="PTHR23151:SF90">
    <property type="entry name" value="DIHYDROLIPOYLLYSINE-RESIDUE ACETYLTRANSFERASE COMPONENT OF PYRUVATE DEHYDROGENASE COMPLEX, MITOCHONDRIAL-RELATED"/>
    <property type="match status" value="1"/>
</dbReference>
<evidence type="ECO:0000259" key="7">
    <source>
        <dbReference type="PROSITE" id="PS50968"/>
    </source>
</evidence>
<evidence type="ECO:0000256" key="4">
    <source>
        <dbReference type="ARBA" id="ARBA00022946"/>
    </source>
</evidence>
<dbReference type="InterPro" id="IPR003016">
    <property type="entry name" value="2-oxoA_DH_lipoyl-BS"/>
</dbReference>
<feature type="region of interest" description="Disordered" evidence="6">
    <location>
        <begin position="175"/>
        <end position="201"/>
    </location>
</feature>
<dbReference type="Proteomes" id="UP001108240">
    <property type="component" value="Unplaced"/>
</dbReference>
<dbReference type="PROSITE" id="PS00189">
    <property type="entry name" value="LIPOYL"/>
    <property type="match status" value="1"/>
</dbReference>
<keyword evidence="5" id="KW-0012">Acyltransferase</keyword>
<keyword evidence="4" id="KW-0809">Transit peptide</keyword>
<evidence type="ECO:0000256" key="5">
    <source>
        <dbReference type="RuleBase" id="RU003423"/>
    </source>
</evidence>
<evidence type="ECO:0000256" key="3">
    <source>
        <dbReference type="ARBA" id="ARBA00022823"/>
    </source>
</evidence>
<dbReference type="SUPFAM" id="SSF52777">
    <property type="entry name" value="CoA-dependent acyltransferases"/>
    <property type="match status" value="1"/>
</dbReference>
<keyword evidence="9" id="KW-1185">Reference proteome</keyword>
<dbReference type="GO" id="GO:0016746">
    <property type="term" value="F:acyltransferase activity"/>
    <property type="evidence" value="ECO:0007669"/>
    <property type="project" value="UniProtKB-KW"/>
</dbReference>
<dbReference type="SUPFAM" id="SSF51230">
    <property type="entry name" value="Single hybrid motif"/>
    <property type="match status" value="1"/>
</dbReference>
<dbReference type="InterPro" id="IPR001078">
    <property type="entry name" value="2-oxoacid_DH_actylTfrase"/>
</dbReference>
<dbReference type="GO" id="GO:0045254">
    <property type="term" value="C:pyruvate dehydrogenase complex"/>
    <property type="evidence" value="ECO:0007669"/>
    <property type="project" value="InterPro"/>
</dbReference>
<dbReference type="PROSITE" id="PS50968">
    <property type="entry name" value="BIOTINYL_LIPOYL"/>
    <property type="match status" value="1"/>
</dbReference>
<dbReference type="CDD" id="cd06849">
    <property type="entry name" value="lipoyl_domain"/>
    <property type="match status" value="1"/>
</dbReference>
<evidence type="ECO:0000256" key="6">
    <source>
        <dbReference type="SAM" id="MobiDB-lite"/>
    </source>
</evidence>
<dbReference type="AlphaFoldDB" id="A0A9J7ZEX0"/>
<organism evidence="8 9">
    <name type="scientific">Cyprinus carpio carpio</name>
    <dbReference type="NCBI Taxonomy" id="630221"/>
    <lineage>
        <taxon>Eukaryota</taxon>
        <taxon>Metazoa</taxon>
        <taxon>Chordata</taxon>
        <taxon>Craniata</taxon>
        <taxon>Vertebrata</taxon>
        <taxon>Euteleostomi</taxon>
        <taxon>Actinopterygii</taxon>
        <taxon>Neopterygii</taxon>
        <taxon>Teleostei</taxon>
        <taxon>Ostariophysi</taxon>
        <taxon>Cypriniformes</taxon>
        <taxon>Cyprinidae</taxon>
        <taxon>Cyprininae</taxon>
        <taxon>Cyprinus</taxon>
    </lineage>
</organism>
<dbReference type="InterPro" id="IPR011053">
    <property type="entry name" value="Single_hybrid_motif"/>
</dbReference>
<evidence type="ECO:0000313" key="8">
    <source>
        <dbReference type="Ensembl" id="ENSCCRP00000131754.1"/>
    </source>
</evidence>
<feature type="compositionally biased region" description="Low complexity" evidence="6">
    <location>
        <begin position="179"/>
        <end position="189"/>
    </location>
</feature>
<feature type="region of interest" description="Disordered" evidence="6">
    <location>
        <begin position="215"/>
        <end position="262"/>
    </location>
</feature>
<comment type="cofactor">
    <cofactor evidence="5">
        <name>(R)-lipoate</name>
        <dbReference type="ChEBI" id="CHEBI:83088"/>
    </cofactor>
</comment>
<evidence type="ECO:0000256" key="2">
    <source>
        <dbReference type="ARBA" id="ARBA00007317"/>
    </source>
</evidence>
<proteinExistence type="inferred from homology"/>
<dbReference type="InterPro" id="IPR045257">
    <property type="entry name" value="E2/Pdx1"/>
</dbReference>
<evidence type="ECO:0000256" key="1">
    <source>
        <dbReference type="ARBA" id="ARBA00004305"/>
    </source>
</evidence>
<evidence type="ECO:0000313" key="9">
    <source>
        <dbReference type="Proteomes" id="UP001108240"/>
    </source>
</evidence>
<dbReference type="GeneTree" id="ENSGT00940000156046"/>
<feature type="compositionally biased region" description="Low complexity" evidence="6">
    <location>
        <begin position="221"/>
        <end position="235"/>
    </location>
</feature>
<accession>A0A9J7ZEX0</accession>
<dbReference type="InterPro" id="IPR000089">
    <property type="entry name" value="Biotin_lipoyl"/>
</dbReference>
<dbReference type="GO" id="GO:0006086">
    <property type="term" value="P:pyruvate decarboxylation to acetyl-CoA"/>
    <property type="evidence" value="ECO:0007669"/>
    <property type="project" value="InterPro"/>
</dbReference>
<name>A0A9J7ZEX0_CYPCA</name>
<keyword evidence="5" id="KW-0808">Transferase</keyword>
<dbReference type="Pfam" id="PF00364">
    <property type="entry name" value="Biotin_lipoyl"/>
    <property type="match status" value="1"/>
</dbReference>